<dbReference type="EMBL" id="QRTC01000039">
    <property type="protein sequence ID" value="RGQ38507.1"/>
    <property type="molecule type" value="Genomic_DNA"/>
</dbReference>
<evidence type="ECO:0000313" key="3">
    <source>
        <dbReference type="Proteomes" id="UP000284751"/>
    </source>
</evidence>
<name>A0A412AVZ3_9FIRM</name>
<sequence>MKEGYLLKRKTEHGVVSPQELEKINQYTRREFQAQELYTFSVVLCDNQVDRDFECFTKAALEKLKELFLGKTGIFDHSMRSGGQTARIYDCQVETLPERKNQLGEPYSRLVARAYLPRTAKNQDFITELDSGIKKEVSVGCAVNRLRCSICGEDLKKGACRHQKGKTYDGRLCCTVLDDPYDAYEWSFVAVPAQREAGVIKMYTPTDTEEGTRTNSDIIKAFSEGKEMTLSPEECAEISGCLRELAKKAEAGEAYERELRQEVVRLSLLSQPGVPKDIMERVAKRMTLEELKAFQKAYRQESGKLVPPKPQLAGARAEGAPIENAEFKI</sequence>
<protein>
    <submittedName>
        <fullName evidence="2">Uncharacterized protein</fullName>
    </submittedName>
</protein>
<dbReference type="AlphaFoldDB" id="A0A412AVZ3"/>
<gene>
    <name evidence="2" type="ORF">DWY99_09755</name>
</gene>
<accession>A0A412AVZ3</accession>
<dbReference type="Proteomes" id="UP000284751">
    <property type="component" value="Unassembled WGS sequence"/>
</dbReference>
<reference evidence="2 3" key="1">
    <citation type="submission" date="2018-08" db="EMBL/GenBank/DDBJ databases">
        <title>A genome reference for cultivated species of the human gut microbiota.</title>
        <authorList>
            <person name="Zou Y."/>
            <person name="Xue W."/>
            <person name="Luo G."/>
        </authorList>
    </citation>
    <scope>NUCLEOTIDE SEQUENCE [LARGE SCALE GENOMIC DNA]</scope>
    <source>
        <strain evidence="2 3">AF28-26</strain>
    </source>
</reference>
<evidence type="ECO:0000256" key="1">
    <source>
        <dbReference type="SAM" id="MobiDB-lite"/>
    </source>
</evidence>
<evidence type="ECO:0000313" key="2">
    <source>
        <dbReference type="EMBL" id="RGQ38507.1"/>
    </source>
</evidence>
<feature type="region of interest" description="Disordered" evidence="1">
    <location>
        <begin position="305"/>
        <end position="329"/>
    </location>
</feature>
<comment type="caution">
    <text evidence="2">The sequence shown here is derived from an EMBL/GenBank/DDBJ whole genome shotgun (WGS) entry which is preliminary data.</text>
</comment>
<proteinExistence type="predicted"/>
<organism evidence="2 3">
    <name type="scientific">[Clostridium] leptum</name>
    <dbReference type="NCBI Taxonomy" id="1535"/>
    <lineage>
        <taxon>Bacteria</taxon>
        <taxon>Bacillati</taxon>
        <taxon>Bacillota</taxon>
        <taxon>Clostridia</taxon>
        <taxon>Eubacteriales</taxon>
        <taxon>Oscillospiraceae</taxon>
        <taxon>Oscillospiraceae incertae sedis</taxon>
    </lineage>
</organism>